<organism evidence="1">
    <name type="scientific">Euplotes harpa</name>
    <dbReference type="NCBI Taxonomy" id="151035"/>
    <lineage>
        <taxon>Eukaryota</taxon>
        <taxon>Sar</taxon>
        <taxon>Alveolata</taxon>
        <taxon>Ciliophora</taxon>
        <taxon>Intramacronucleata</taxon>
        <taxon>Spirotrichea</taxon>
        <taxon>Hypotrichia</taxon>
        <taxon>Euplotida</taxon>
        <taxon>Euplotidae</taxon>
        <taxon>Euplotes</taxon>
    </lineage>
</organism>
<sequence length="167" mass="18520">MAVEDPVSDAALFVDGFLRGALQQEISRVDKCLTDGDMIIADVDAIVKDVQSGFNLLALIGDIGRLMTDIPTSIRNCQDLPDTIKSTFQNWTNKIKDPVTIALIVYKALSQYKQELISDANEFLNDFKTGQYELSGEKLGDIPHTLFDKCSVSEQVTSMVKELLNDE</sequence>
<reference evidence="1" key="1">
    <citation type="submission" date="2021-01" db="EMBL/GenBank/DDBJ databases">
        <authorList>
            <person name="Corre E."/>
            <person name="Pelletier E."/>
            <person name="Niang G."/>
            <person name="Scheremetjew M."/>
            <person name="Finn R."/>
            <person name="Kale V."/>
            <person name="Holt S."/>
            <person name="Cochrane G."/>
            <person name="Meng A."/>
            <person name="Brown T."/>
            <person name="Cohen L."/>
        </authorList>
    </citation>
    <scope>NUCLEOTIDE SEQUENCE</scope>
    <source>
        <strain evidence="1">FSP1.4</strain>
    </source>
</reference>
<dbReference type="EMBL" id="HBII01030668">
    <property type="protein sequence ID" value="CAE0353822.1"/>
    <property type="molecule type" value="Transcribed_RNA"/>
</dbReference>
<dbReference type="AlphaFoldDB" id="A0A7S3NCX5"/>
<proteinExistence type="predicted"/>
<name>A0A7S3NCX5_9SPIT</name>
<evidence type="ECO:0000313" key="1">
    <source>
        <dbReference type="EMBL" id="CAE0353822.1"/>
    </source>
</evidence>
<gene>
    <name evidence="1" type="ORF">EHAR0213_LOCUS12738</name>
</gene>
<protein>
    <submittedName>
        <fullName evidence="1">Uncharacterized protein</fullName>
    </submittedName>
</protein>
<accession>A0A7S3NCX5</accession>